<feature type="domain" description="Bacterial surface antigen (D15)" evidence="7">
    <location>
        <begin position="657"/>
        <end position="812"/>
    </location>
</feature>
<evidence type="ECO:0000259" key="7">
    <source>
        <dbReference type="Pfam" id="PF01103"/>
    </source>
</evidence>
<keyword evidence="9" id="KW-1185">Reference proteome</keyword>
<evidence type="ECO:0000256" key="4">
    <source>
        <dbReference type="ARBA" id="ARBA00023136"/>
    </source>
</evidence>
<keyword evidence="3 6" id="KW-0732">Signal</keyword>
<dbReference type="InterPro" id="IPR000184">
    <property type="entry name" value="Bac_surfAg_D15"/>
</dbReference>
<comment type="subcellular location">
    <subcellularLocation>
        <location evidence="1">Membrane</location>
    </subcellularLocation>
</comment>
<gene>
    <name evidence="8" type="ORF">LPB138_13560</name>
</gene>
<feature type="signal peptide" evidence="6">
    <location>
        <begin position="1"/>
        <end position="19"/>
    </location>
</feature>
<dbReference type="InterPro" id="IPR039910">
    <property type="entry name" value="D15-like"/>
</dbReference>
<dbReference type="GO" id="GO:0019867">
    <property type="term" value="C:outer membrane"/>
    <property type="evidence" value="ECO:0007669"/>
    <property type="project" value="InterPro"/>
</dbReference>
<keyword evidence="5" id="KW-0998">Cell outer membrane</keyword>
<organism evidence="8 9">
    <name type="scientific">Urechidicola croceus</name>
    <dbReference type="NCBI Taxonomy" id="1850246"/>
    <lineage>
        <taxon>Bacteria</taxon>
        <taxon>Pseudomonadati</taxon>
        <taxon>Bacteroidota</taxon>
        <taxon>Flavobacteriia</taxon>
        <taxon>Flavobacteriales</taxon>
        <taxon>Flavobacteriaceae</taxon>
        <taxon>Urechidicola</taxon>
    </lineage>
</organism>
<sequence>MILFAFFGFLLLSFSSCNAVKYVADNEHLLIKNTITVNNKKNVDNEVSDYLIQRPNRLVAGMPIALHFYNWGNKDFLTDYEKWKDSFPGKEKFLTKTFSEKQARGFRNAKYNINQWFFKNGEAPVILDSTKTKLTAQNLQQHFINEGYFRTKIKFKENRKNNKRATVEYTISTGKIFHLDTISTNIKTPILDSIFETHKNKSLIQKGKIFKYSYFEEEADRITKLYRNSGIYHFSRNSIGFDADSTANSFKSNILLNIDDRIIEANDSIFRIPYAIKNVSKIEIYTDYSFNRKDEKYNTVLNRNGYTFYAHDSLKYNPKLLLNSVFIEPKSLYKDSNRDLTRKHLRGLQNFRLVDIQYQEIANDSLVAKIYLTPYKKYSFATNAELTHSNVKQLGVSGKISILNRNTFKGSEILRLSVQGSFFNTSRDAALKDDSFFNAWEFGGDISLEIPRILFPLNTDKFILKSMSPKTQFTLGTSYQKNIGLDKRKFTGIIDYNWQSSRTNKHKVELINAQYISNLNKESYFDIYSSEFNDLTAISEVIAETTTIPSNNYDIDGNLIPDNFIDFITNSTNGIQTSNPVEYNSVQNIQKRKNIITEDALVPVFSYEFTYNNSLNYKDNDFTFFRARIANSGGITSFLAKKSENSGKREIRGTPVAQYFKTDFEFKRFWGNSSDNALAFRSLIGIAIPYGNSDDIPFSRSYFIGGANDLRAWKIYDLGPGSIQNGLEYNVGSLKLLTSLEYRFKIINSVKGALFIDAGNIWDITNTDLTESEGKFHGFKSIKDIAVGSGFGVRYDFNFLVLRLDLGFKTYEPYLSNENKWFNNFNFGHAVWNIGINYPF</sequence>
<evidence type="ECO:0000256" key="3">
    <source>
        <dbReference type="ARBA" id="ARBA00022729"/>
    </source>
</evidence>
<dbReference type="PANTHER" id="PTHR12815">
    <property type="entry name" value="SORTING AND ASSEMBLY MACHINERY SAMM50 PROTEIN FAMILY MEMBER"/>
    <property type="match status" value="1"/>
</dbReference>
<dbReference type="Pfam" id="PF01103">
    <property type="entry name" value="Omp85"/>
    <property type="match status" value="1"/>
</dbReference>
<dbReference type="Gene3D" id="2.40.160.50">
    <property type="entry name" value="membrane protein fhac: a member of the omp85/tpsb transporter family"/>
    <property type="match status" value="1"/>
</dbReference>
<name>A0A1D8PC34_9FLAO</name>
<evidence type="ECO:0000313" key="8">
    <source>
        <dbReference type="EMBL" id="AOW22120.1"/>
    </source>
</evidence>
<evidence type="ECO:0000313" key="9">
    <source>
        <dbReference type="Proteomes" id="UP000176050"/>
    </source>
</evidence>
<dbReference type="KEGG" id="lul:LPB138_13560"/>
<feature type="chain" id="PRO_5009111088" description="Bacterial surface antigen (D15) domain-containing protein" evidence="6">
    <location>
        <begin position="20"/>
        <end position="840"/>
    </location>
</feature>
<proteinExistence type="predicted"/>
<evidence type="ECO:0000256" key="5">
    <source>
        <dbReference type="ARBA" id="ARBA00023237"/>
    </source>
</evidence>
<evidence type="ECO:0000256" key="6">
    <source>
        <dbReference type="SAM" id="SignalP"/>
    </source>
</evidence>
<dbReference type="PANTHER" id="PTHR12815:SF47">
    <property type="entry name" value="TRANSLOCATION AND ASSEMBLY MODULE SUBUNIT TAMA"/>
    <property type="match status" value="1"/>
</dbReference>
<evidence type="ECO:0000256" key="1">
    <source>
        <dbReference type="ARBA" id="ARBA00004370"/>
    </source>
</evidence>
<evidence type="ECO:0000256" key="2">
    <source>
        <dbReference type="ARBA" id="ARBA00022692"/>
    </source>
</evidence>
<reference evidence="8 9" key="1">
    <citation type="submission" date="2016-10" db="EMBL/GenBank/DDBJ databases">
        <title>Lutibacter sp. LPB0138, isolated from marine gastropod.</title>
        <authorList>
            <person name="Kim E."/>
            <person name="Yi H."/>
        </authorList>
    </citation>
    <scope>NUCLEOTIDE SEQUENCE [LARGE SCALE GENOMIC DNA]</scope>
    <source>
        <strain evidence="8 9">LPB0138</strain>
    </source>
</reference>
<dbReference type="Proteomes" id="UP000176050">
    <property type="component" value="Chromosome"/>
</dbReference>
<protein>
    <recommendedName>
        <fullName evidence="7">Bacterial surface antigen (D15) domain-containing protein</fullName>
    </recommendedName>
</protein>
<dbReference type="STRING" id="1850246.LPB138_13560"/>
<keyword evidence="4" id="KW-0472">Membrane</keyword>
<keyword evidence="2" id="KW-0812">Transmembrane</keyword>
<dbReference type="EMBL" id="CP017478">
    <property type="protein sequence ID" value="AOW22120.1"/>
    <property type="molecule type" value="Genomic_DNA"/>
</dbReference>
<dbReference type="AlphaFoldDB" id="A0A1D8PC34"/>
<accession>A0A1D8PC34</accession>